<gene>
    <name evidence="1" type="ordered locus">Pnap_2294</name>
</gene>
<organism evidence="1 2">
    <name type="scientific">Polaromonas naphthalenivorans (strain CJ2)</name>
    <dbReference type="NCBI Taxonomy" id="365044"/>
    <lineage>
        <taxon>Bacteria</taxon>
        <taxon>Pseudomonadati</taxon>
        <taxon>Pseudomonadota</taxon>
        <taxon>Betaproteobacteria</taxon>
        <taxon>Burkholderiales</taxon>
        <taxon>Comamonadaceae</taxon>
        <taxon>Polaromonas</taxon>
    </lineage>
</organism>
<dbReference type="HOGENOM" id="CLU_2539694_0_0_4"/>
<dbReference type="EMBL" id="CP000529">
    <property type="protein sequence ID" value="ABM37602.1"/>
    <property type="molecule type" value="Genomic_DNA"/>
</dbReference>
<dbReference type="STRING" id="365044.Pnap_2294"/>
<protein>
    <recommendedName>
        <fullName evidence="3">Lipoprotein</fullName>
    </recommendedName>
</protein>
<dbReference type="AlphaFoldDB" id="A1VPM4"/>
<name>A1VPM4_POLNA</name>
<dbReference type="Proteomes" id="UP000000644">
    <property type="component" value="Chromosome"/>
</dbReference>
<keyword evidence="2" id="KW-1185">Reference proteome</keyword>
<evidence type="ECO:0000313" key="2">
    <source>
        <dbReference type="Proteomes" id="UP000000644"/>
    </source>
</evidence>
<dbReference type="PROSITE" id="PS51257">
    <property type="entry name" value="PROKAR_LIPOPROTEIN"/>
    <property type="match status" value="1"/>
</dbReference>
<dbReference type="KEGG" id="pna:Pnap_2294"/>
<evidence type="ECO:0000313" key="1">
    <source>
        <dbReference type="EMBL" id="ABM37602.1"/>
    </source>
</evidence>
<accession>A1VPM4</accession>
<evidence type="ECO:0008006" key="3">
    <source>
        <dbReference type="Google" id="ProtNLM"/>
    </source>
</evidence>
<sequence>MTAFMRNLTPESLGAIFSIAACAVGYCAEGLFCIEVCKGWAIFSYSAVCACLTDAALHRDDHGARAEIQARNLKEPPYGKYGR</sequence>
<proteinExistence type="predicted"/>
<reference evidence="2" key="1">
    <citation type="journal article" date="2009" name="Environ. Microbiol.">
        <title>The genome of Polaromonas naphthalenivorans strain CJ2, isolated from coal tar-contaminated sediment, reveals physiological and metabolic versatility and evolution through extensive horizontal gene transfer.</title>
        <authorList>
            <person name="Yagi J.M."/>
            <person name="Sims D."/>
            <person name="Brettin T."/>
            <person name="Bruce D."/>
            <person name="Madsen E.L."/>
        </authorList>
    </citation>
    <scope>NUCLEOTIDE SEQUENCE [LARGE SCALE GENOMIC DNA]</scope>
    <source>
        <strain evidence="2">CJ2</strain>
    </source>
</reference>